<dbReference type="EMBL" id="FIZX01000002">
    <property type="protein sequence ID" value="CZF82295.1"/>
    <property type="molecule type" value="Genomic_DNA"/>
</dbReference>
<sequence>MVITIPGGRVIATMHEVMVKFQENQMTLQAQTDDISLLGAPCMLIANGGTVNWSLSLGSEDNLNAVSEATGIAIKR</sequence>
<dbReference type="Pfam" id="PF11869">
    <property type="entry name" value="DUF3389"/>
    <property type="match status" value="1"/>
</dbReference>
<dbReference type="Proteomes" id="UP000071641">
    <property type="component" value="Unassembled WGS sequence"/>
</dbReference>
<accession>A0A128F717</accession>
<evidence type="ECO:0000313" key="1">
    <source>
        <dbReference type="EMBL" id="CZF82295.1"/>
    </source>
</evidence>
<evidence type="ECO:0008006" key="3">
    <source>
        <dbReference type="Google" id="ProtNLM"/>
    </source>
</evidence>
<protein>
    <recommendedName>
        <fullName evidence="3">PTS sugar transporter subunit IIA</fullName>
    </recommendedName>
</protein>
<evidence type="ECO:0000313" key="2">
    <source>
        <dbReference type="Proteomes" id="UP000071641"/>
    </source>
</evidence>
<dbReference type="RefSeq" id="WP_062664540.1">
    <property type="nucleotide sequence ID" value="NZ_FIZX01000002.1"/>
</dbReference>
<proteinExistence type="predicted"/>
<name>A0A128F717_9GAMM</name>
<organism evidence="1 2">
    <name type="scientific">Grimontia celer</name>
    <dbReference type="NCBI Taxonomy" id="1796497"/>
    <lineage>
        <taxon>Bacteria</taxon>
        <taxon>Pseudomonadati</taxon>
        <taxon>Pseudomonadota</taxon>
        <taxon>Gammaproteobacteria</taxon>
        <taxon>Vibrionales</taxon>
        <taxon>Vibrionaceae</taxon>
        <taxon>Grimontia</taxon>
    </lineage>
</organism>
<dbReference type="OrthoDB" id="6271555at2"/>
<dbReference type="AlphaFoldDB" id="A0A128F717"/>
<reference evidence="2" key="1">
    <citation type="submission" date="2016-02" db="EMBL/GenBank/DDBJ databases">
        <authorList>
            <person name="Rodrigo-Torres Lidia"/>
            <person name="Arahal R.David."/>
        </authorList>
    </citation>
    <scope>NUCLEOTIDE SEQUENCE [LARGE SCALE GENOMIC DNA]</scope>
    <source>
        <strain evidence="2">CECT 9029</strain>
    </source>
</reference>
<keyword evidence="2" id="KW-1185">Reference proteome</keyword>
<dbReference type="STRING" id="1796497.GCE9029_03143"/>
<gene>
    <name evidence="1" type="ORF">GCE9029_03143</name>
</gene>
<dbReference type="InterPro" id="IPR021811">
    <property type="entry name" value="DUF3389"/>
</dbReference>